<comment type="caution">
    <text evidence="8">The sequence shown here is derived from an EMBL/GenBank/DDBJ whole genome shotgun (WGS) entry which is preliminary data.</text>
</comment>
<dbReference type="Gene3D" id="3.90.1720.10">
    <property type="entry name" value="endopeptidase domain like (from Nostoc punctiforme)"/>
    <property type="match status" value="1"/>
</dbReference>
<dbReference type="RefSeq" id="WP_184792844.1">
    <property type="nucleotide sequence ID" value="NZ_BONT01000101.1"/>
</dbReference>
<dbReference type="InterPro" id="IPR038765">
    <property type="entry name" value="Papain-like_cys_pep_sf"/>
</dbReference>
<keyword evidence="3 8" id="KW-0378">Hydrolase</keyword>
<feature type="chain" id="PRO_5032540427" evidence="6">
    <location>
        <begin position="27"/>
        <end position="310"/>
    </location>
</feature>
<dbReference type="PANTHER" id="PTHR47359">
    <property type="entry name" value="PEPTIDOGLYCAN DL-ENDOPEPTIDASE CWLO"/>
    <property type="match status" value="1"/>
</dbReference>
<gene>
    <name evidence="8" type="ORF">HNR73_007659</name>
</gene>
<evidence type="ECO:0000256" key="3">
    <source>
        <dbReference type="ARBA" id="ARBA00022801"/>
    </source>
</evidence>
<proteinExistence type="inferred from homology"/>
<evidence type="ECO:0000313" key="9">
    <source>
        <dbReference type="Proteomes" id="UP000548476"/>
    </source>
</evidence>
<keyword evidence="9" id="KW-1185">Reference proteome</keyword>
<dbReference type="PANTHER" id="PTHR47359:SF3">
    <property type="entry name" value="NLP_P60 DOMAIN-CONTAINING PROTEIN-RELATED"/>
    <property type="match status" value="1"/>
</dbReference>
<feature type="coiled-coil region" evidence="5">
    <location>
        <begin position="30"/>
        <end position="71"/>
    </location>
</feature>
<comment type="similarity">
    <text evidence="1">Belongs to the peptidase C40 family.</text>
</comment>
<feature type="signal peptide" evidence="6">
    <location>
        <begin position="1"/>
        <end position="26"/>
    </location>
</feature>
<keyword evidence="4" id="KW-0788">Thiol protease</keyword>
<keyword evidence="5" id="KW-0175">Coiled coil</keyword>
<evidence type="ECO:0000259" key="7">
    <source>
        <dbReference type="PROSITE" id="PS51935"/>
    </source>
</evidence>
<evidence type="ECO:0000256" key="1">
    <source>
        <dbReference type="ARBA" id="ARBA00007074"/>
    </source>
</evidence>
<dbReference type="AlphaFoldDB" id="A0A841FR38"/>
<dbReference type="Gene3D" id="6.10.250.3150">
    <property type="match status" value="1"/>
</dbReference>
<dbReference type="Pfam" id="PF00877">
    <property type="entry name" value="NLPC_P60"/>
    <property type="match status" value="1"/>
</dbReference>
<organism evidence="8 9">
    <name type="scientific">Phytomonospora endophytica</name>
    <dbReference type="NCBI Taxonomy" id="714109"/>
    <lineage>
        <taxon>Bacteria</taxon>
        <taxon>Bacillati</taxon>
        <taxon>Actinomycetota</taxon>
        <taxon>Actinomycetes</taxon>
        <taxon>Micromonosporales</taxon>
        <taxon>Micromonosporaceae</taxon>
        <taxon>Phytomonospora</taxon>
    </lineage>
</organism>
<evidence type="ECO:0000256" key="6">
    <source>
        <dbReference type="SAM" id="SignalP"/>
    </source>
</evidence>
<evidence type="ECO:0000256" key="4">
    <source>
        <dbReference type="ARBA" id="ARBA00022807"/>
    </source>
</evidence>
<feature type="coiled-coil region" evidence="5">
    <location>
        <begin position="138"/>
        <end position="182"/>
    </location>
</feature>
<dbReference type="InterPro" id="IPR051794">
    <property type="entry name" value="PG_Endopeptidase_C40"/>
</dbReference>
<dbReference type="GO" id="GO:0008234">
    <property type="term" value="F:cysteine-type peptidase activity"/>
    <property type="evidence" value="ECO:0007669"/>
    <property type="project" value="UniProtKB-KW"/>
</dbReference>
<dbReference type="PROSITE" id="PS51935">
    <property type="entry name" value="NLPC_P60"/>
    <property type="match status" value="1"/>
</dbReference>
<dbReference type="SUPFAM" id="SSF54001">
    <property type="entry name" value="Cysteine proteinases"/>
    <property type="match status" value="1"/>
</dbReference>
<dbReference type="InterPro" id="IPR000064">
    <property type="entry name" value="NLP_P60_dom"/>
</dbReference>
<keyword evidence="6" id="KW-0732">Signal</keyword>
<keyword evidence="2" id="KW-0645">Protease</keyword>
<dbReference type="EMBL" id="JACHGT010000025">
    <property type="protein sequence ID" value="MBB6039761.1"/>
    <property type="molecule type" value="Genomic_DNA"/>
</dbReference>
<protein>
    <submittedName>
        <fullName evidence="8">Cell wall-associated NlpC family hydrolase</fullName>
    </submittedName>
</protein>
<feature type="domain" description="NlpC/P60" evidence="7">
    <location>
        <begin position="196"/>
        <end position="310"/>
    </location>
</feature>
<evidence type="ECO:0000313" key="8">
    <source>
        <dbReference type="EMBL" id="MBB6039761.1"/>
    </source>
</evidence>
<evidence type="ECO:0000256" key="5">
    <source>
        <dbReference type="SAM" id="Coils"/>
    </source>
</evidence>
<name>A0A841FR38_9ACTN</name>
<evidence type="ECO:0000256" key="2">
    <source>
        <dbReference type="ARBA" id="ARBA00022670"/>
    </source>
</evidence>
<sequence>MRIRYVALAAATAAVALLFAGSPAHADPSLDEVKEQVKEKGEELEKVIEQYNGAKEKLKKSEKRQKEIEKTLGPLAEQVAIAQGEIDAIASSTYTGGNLSQVNIMLSGSPDETIERLSLLSQLGQTQVAEIRRFNEANEAFRTEQETLEATIKEQEDLKKEIGEKKDKIEGELDDLKAMQDELEPDYGVGKPPPPSGRAGEAVSFAYDQIGEPYEYGAGGPGSWDCSGLTQGAWGAAGVSLSHNTNMQWNEVPHVSRSQLAAGDLVFYNDLNHVAIYAGDNVIVHAPTAGQNVTTAPLDSMSIVGFGRPS</sequence>
<reference evidence="8 9" key="1">
    <citation type="submission" date="2020-08" db="EMBL/GenBank/DDBJ databases">
        <title>Genomic Encyclopedia of Type Strains, Phase IV (KMG-IV): sequencing the most valuable type-strain genomes for metagenomic binning, comparative biology and taxonomic classification.</title>
        <authorList>
            <person name="Goeker M."/>
        </authorList>
    </citation>
    <scope>NUCLEOTIDE SEQUENCE [LARGE SCALE GENOMIC DNA]</scope>
    <source>
        <strain evidence="8 9">YIM 65646</strain>
    </source>
</reference>
<dbReference type="GO" id="GO:0006508">
    <property type="term" value="P:proteolysis"/>
    <property type="evidence" value="ECO:0007669"/>
    <property type="project" value="UniProtKB-KW"/>
</dbReference>
<dbReference type="Proteomes" id="UP000548476">
    <property type="component" value="Unassembled WGS sequence"/>
</dbReference>
<accession>A0A841FR38</accession>